<accession>A0ABW3KIS5</accession>
<sequence length="204" mass="21235">MNVFRLTLILAASVAVAACSMTNPYSSQPAPVKPTGPSQPSQPLPPPVLSPPTQPPVIEMPSAPPSPIPEVRNASLERLVDGLAAKLKNSTALNEVTGPVLLNNITNQAGSPVDTSGLTARLRASLSGQLNFADGAKVSSLRQQLAYQGGRADMAALVRLGKQSGADYLLSTELTRSGSTMKLHGQLMELASGELLWSDSVSGR</sequence>
<gene>
    <name evidence="3" type="ORF">ACFQ1C_11330</name>
</gene>
<feature type="signal peptide" evidence="2">
    <location>
        <begin position="1"/>
        <end position="17"/>
    </location>
</feature>
<reference evidence="4" key="1">
    <citation type="journal article" date="2019" name="Int. J. Syst. Evol. Microbiol.">
        <title>The Global Catalogue of Microorganisms (GCM) 10K type strain sequencing project: providing services to taxonomists for standard genome sequencing and annotation.</title>
        <authorList>
            <consortium name="The Broad Institute Genomics Platform"/>
            <consortium name="The Broad Institute Genome Sequencing Center for Infectious Disease"/>
            <person name="Wu L."/>
            <person name="Ma J."/>
        </authorList>
    </citation>
    <scope>NUCLEOTIDE SEQUENCE [LARGE SCALE GENOMIC DNA]</scope>
    <source>
        <strain evidence="4">CCUG 60525</strain>
    </source>
</reference>
<dbReference type="RefSeq" id="WP_379558726.1">
    <property type="nucleotide sequence ID" value="NZ_JBHTJS010000041.1"/>
</dbReference>
<dbReference type="PANTHER" id="PTHR40593:SF1">
    <property type="entry name" value="PENICILLIN-BINDING PROTEIN ACTIVATOR LPOB"/>
    <property type="match status" value="1"/>
</dbReference>
<evidence type="ECO:0000256" key="1">
    <source>
        <dbReference type="SAM" id="MobiDB-lite"/>
    </source>
</evidence>
<evidence type="ECO:0000313" key="3">
    <source>
        <dbReference type="EMBL" id="MFD1008747.1"/>
    </source>
</evidence>
<organism evidence="3 4">
    <name type="scientific">Oceanisphaera ostreae</name>
    <dbReference type="NCBI Taxonomy" id="914151"/>
    <lineage>
        <taxon>Bacteria</taxon>
        <taxon>Pseudomonadati</taxon>
        <taxon>Pseudomonadota</taxon>
        <taxon>Gammaproteobacteria</taxon>
        <taxon>Aeromonadales</taxon>
        <taxon>Aeromonadaceae</taxon>
        <taxon>Oceanisphaera</taxon>
    </lineage>
</organism>
<dbReference type="Pfam" id="PF13036">
    <property type="entry name" value="LpoB"/>
    <property type="match status" value="1"/>
</dbReference>
<dbReference type="EMBL" id="JBHTJS010000041">
    <property type="protein sequence ID" value="MFD1008747.1"/>
    <property type="molecule type" value="Genomic_DNA"/>
</dbReference>
<comment type="caution">
    <text evidence="3">The sequence shown here is derived from an EMBL/GenBank/DDBJ whole genome shotgun (WGS) entry which is preliminary data.</text>
</comment>
<dbReference type="Proteomes" id="UP001597048">
    <property type="component" value="Unassembled WGS sequence"/>
</dbReference>
<dbReference type="InterPro" id="IPR014094">
    <property type="entry name" value="LpoB"/>
</dbReference>
<proteinExistence type="predicted"/>
<dbReference type="PROSITE" id="PS51257">
    <property type="entry name" value="PROKAR_LIPOPROTEIN"/>
    <property type="match status" value="1"/>
</dbReference>
<keyword evidence="4" id="KW-1185">Reference proteome</keyword>
<evidence type="ECO:0000313" key="4">
    <source>
        <dbReference type="Proteomes" id="UP001597048"/>
    </source>
</evidence>
<evidence type="ECO:0000256" key="2">
    <source>
        <dbReference type="SAM" id="SignalP"/>
    </source>
</evidence>
<name>A0ABW3KIS5_9GAMM</name>
<protein>
    <submittedName>
        <fullName evidence="3">Penicillin-binding protein activator LpoB</fullName>
    </submittedName>
</protein>
<dbReference type="PANTHER" id="PTHR40593">
    <property type="entry name" value="PENICILLIN-BINDING PROTEIN ACTIVATOR LPOB"/>
    <property type="match status" value="1"/>
</dbReference>
<keyword evidence="2" id="KW-0732">Signal</keyword>
<dbReference type="Gene3D" id="3.40.50.10610">
    <property type="entry name" value="ABC-type transport auxiliary lipoprotein component"/>
    <property type="match status" value="1"/>
</dbReference>
<feature type="compositionally biased region" description="Pro residues" evidence="1">
    <location>
        <begin position="40"/>
        <end position="55"/>
    </location>
</feature>
<feature type="region of interest" description="Disordered" evidence="1">
    <location>
        <begin position="24"/>
        <end position="70"/>
    </location>
</feature>
<feature type="chain" id="PRO_5047265850" evidence="2">
    <location>
        <begin position="18"/>
        <end position="204"/>
    </location>
</feature>